<comment type="similarity">
    <text evidence="2">Belongs to the THF1 family.</text>
</comment>
<feature type="compositionally biased region" description="Basic and acidic residues" evidence="3">
    <location>
        <begin position="221"/>
        <end position="230"/>
    </location>
</feature>
<comment type="caution">
    <text evidence="4">The sequence shown here is derived from an EMBL/GenBank/DDBJ whole genome shotgun (WGS) entry which is preliminary data.</text>
</comment>
<keyword evidence="1 2" id="KW-0175">Coiled coil</keyword>
<dbReference type="PANTHER" id="PTHR34793">
    <property type="entry name" value="PROTEIN THYLAKOID FORMATION 1, CHLOROPLASTIC"/>
    <property type="match status" value="1"/>
</dbReference>
<dbReference type="PANTHER" id="PTHR34793:SF1">
    <property type="entry name" value="PROTEIN THYLAKOID FORMATION 1, CHLOROPLASTIC"/>
    <property type="match status" value="1"/>
</dbReference>
<dbReference type="Proteomes" id="UP000249794">
    <property type="component" value="Unassembled WGS sequence"/>
</dbReference>
<comment type="function">
    <text evidence="2">May be involved in photosynthetic membrane biogenesis.</text>
</comment>
<reference evidence="5" key="1">
    <citation type="submission" date="2018-04" db="EMBL/GenBank/DDBJ databases">
        <authorList>
            <person name="Cornet L."/>
        </authorList>
    </citation>
    <scope>NUCLEOTIDE SEQUENCE [LARGE SCALE GENOMIC DNA]</scope>
</reference>
<protein>
    <recommendedName>
        <fullName evidence="2">Protein Thf1</fullName>
    </recommendedName>
</protein>
<gene>
    <name evidence="2" type="primary">thf1</name>
    <name evidence="4" type="ORF">DCF15_21245</name>
</gene>
<dbReference type="GO" id="GO:0030096">
    <property type="term" value="C:plasma membrane-derived thylakoid photosystem II"/>
    <property type="evidence" value="ECO:0007669"/>
    <property type="project" value="TreeGrafter"/>
</dbReference>
<evidence type="ECO:0000256" key="3">
    <source>
        <dbReference type="SAM" id="MobiDB-lite"/>
    </source>
</evidence>
<feature type="region of interest" description="Disordered" evidence="3">
    <location>
        <begin position="213"/>
        <end position="255"/>
    </location>
</feature>
<accession>A0A2W4WVD9</accession>
<feature type="compositionally biased region" description="Acidic residues" evidence="3">
    <location>
        <begin position="244"/>
        <end position="255"/>
    </location>
</feature>
<name>A0A2W4WVD9_9CYAN</name>
<evidence type="ECO:0000256" key="1">
    <source>
        <dbReference type="ARBA" id="ARBA00023054"/>
    </source>
</evidence>
<reference evidence="4 5" key="2">
    <citation type="submission" date="2018-06" db="EMBL/GenBank/DDBJ databases">
        <title>Metagenomic assembly of (sub)arctic Cyanobacteria and their associated microbiome from non-axenic cultures.</title>
        <authorList>
            <person name="Baurain D."/>
        </authorList>
    </citation>
    <scope>NUCLEOTIDE SEQUENCE [LARGE SCALE GENOMIC DNA]</scope>
    <source>
        <strain evidence="4">ULC027bin1</strain>
    </source>
</reference>
<evidence type="ECO:0000313" key="4">
    <source>
        <dbReference type="EMBL" id="PZO45849.1"/>
    </source>
</evidence>
<dbReference type="NCBIfam" id="TIGR03060">
    <property type="entry name" value="PS_II_psb29"/>
    <property type="match status" value="1"/>
</dbReference>
<evidence type="ECO:0000256" key="2">
    <source>
        <dbReference type="HAMAP-Rule" id="MF_01843"/>
    </source>
</evidence>
<evidence type="ECO:0000313" key="5">
    <source>
        <dbReference type="Proteomes" id="UP000249794"/>
    </source>
</evidence>
<dbReference type="Pfam" id="PF11264">
    <property type="entry name" value="ThylakoidFormat"/>
    <property type="match status" value="1"/>
</dbReference>
<dbReference type="InterPro" id="IPR017499">
    <property type="entry name" value="Thf1"/>
</dbReference>
<dbReference type="GO" id="GO:0010207">
    <property type="term" value="P:photosystem II assembly"/>
    <property type="evidence" value="ECO:0007669"/>
    <property type="project" value="InterPro"/>
</dbReference>
<dbReference type="AlphaFoldDB" id="A0A2W4WVD9"/>
<proteinExistence type="inferred from homology"/>
<dbReference type="EMBL" id="QBMP01000343">
    <property type="protein sequence ID" value="PZO45849.1"/>
    <property type="molecule type" value="Genomic_DNA"/>
</dbReference>
<organism evidence="4 5">
    <name type="scientific">Phormidesmis priestleyi</name>
    <dbReference type="NCBI Taxonomy" id="268141"/>
    <lineage>
        <taxon>Bacteria</taxon>
        <taxon>Bacillati</taxon>
        <taxon>Cyanobacteriota</taxon>
        <taxon>Cyanophyceae</taxon>
        <taxon>Leptolyngbyales</taxon>
        <taxon>Leptolyngbyaceae</taxon>
        <taxon>Phormidesmis</taxon>
    </lineage>
</organism>
<sequence>MSNVRTVSDTKRAFYGTHTRPINAIYRRVVEELMVETHLLLVNIDFAYDAIYALGVVSVYDRFMMGYQPDADKDSIYLAIIQAVGADPNQYRRDAEEVLAAAKNVPSVEAFKDLLTAAKDSGDGDTLKGNLHKVISNAKFKYSRLFTTGLYNIIEVIDSGVLQDKEKREALLTEIAETLGFNSELLLKDVELYRGNLEKMVQAQEVMKDMVAAEKKKKAKREQEKLDKANAKAAEPSEPQSEPTDAEESAESAAE</sequence>
<dbReference type="HAMAP" id="MF_01843">
    <property type="entry name" value="Thf1"/>
    <property type="match status" value="1"/>
</dbReference>